<reference evidence="2 3" key="1">
    <citation type="submission" date="2024-02" db="EMBL/GenBank/DDBJ databases">
        <authorList>
            <person name="Chen Y."/>
            <person name="Shah S."/>
            <person name="Dougan E. K."/>
            <person name="Thang M."/>
            <person name="Chan C."/>
        </authorList>
    </citation>
    <scope>NUCLEOTIDE SEQUENCE [LARGE SCALE GENOMIC DNA]</scope>
</reference>
<dbReference type="Pfam" id="PF00397">
    <property type="entry name" value="WW"/>
    <property type="match status" value="1"/>
</dbReference>
<dbReference type="CDD" id="cd00201">
    <property type="entry name" value="WW"/>
    <property type="match status" value="1"/>
</dbReference>
<comment type="caution">
    <text evidence="2">The sequence shown here is derived from an EMBL/GenBank/DDBJ whole genome shotgun (WGS) entry which is preliminary data.</text>
</comment>
<sequence>MDVEHGVRVLAERPAEDFEPTEEEVKNYAEWLGLDPKVDQHRVSLGKNKEDADLMHLAREGLKAPLSEGWKPCTNAENEIFYFNFQTGATSWTHPADEEYRNKVQDLKNARNGKPNLQNIVHAPYSGVGHRPVLGQSLGICDFLRRILCCRRRARVHCH</sequence>
<dbReference type="PANTHER" id="PTHR21715:SF0">
    <property type="entry name" value="RH04127P"/>
    <property type="match status" value="1"/>
</dbReference>
<dbReference type="SUPFAM" id="SSF51045">
    <property type="entry name" value="WW domain"/>
    <property type="match status" value="1"/>
</dbReference>
<dbReference type="EMBL" id="CAXAMN010001114">
    <property type="protein sequence ID" value="CAK8992662.1"/>
    <property type="molecule type" value="Genomic_DNA"/>
</dbReference>
<dbReference type="PROSITE" id="PS01159">
    <property type="entry name" value="WW_DOMAIN_1"/>
    <property type="match status" value="1"/>
</dbReference>
<keyword evidence="3" id="KW-1185">Reference proteome</keyword>
<evidence type="ECO:0000313" key="3">
    <source>
        <dbReference type="Proteomes" id="UP001642484"/>
    </source>
</evidence>
<name>A0ABP0HS44_9DINO</name>
<proteinExistence type="predicted"/>
<dbReference type="Gene3D" id="3.30.1470.10">
    <property type="entry name" value="Photosystem I PsaD, reaction center subunit II"/>
    <property type="match status" value="1"/>
</dbReference>
<dbReference type="PANTHER" id="PTHR21715">
    <property type="entry name" value="RH04127P"/>
    <property type="match status" value="1"/>
</dbReference>
<evidence type="ECO:0000313" key="2">
    <source>
        <dbReference type="EMBL" id="CAK8992662.1"/>
    </source>
</evidence>
<dbReference type="InterPro" id="IPR001202">
    <property type="entry name" value="WW_dom"/>
</dbReference>
<feature type="domain" description="WW" evidence="1">
    <location>
        <begin position="64"/>
        <end position="97"/>
    </location>
</feature>
<evidence type="ECO:0000259" key="1">
    <source>
        <dbReference type="PROSITE" id="PS50020"/>
    </source>
</evidence>
<protein>
    <recommendedName>
        <fullName evidence="1">WW domain-containing protein</fullName>
    </recommendedName>
</protein>
<dbReference type="Proteomes" id="UP001642484">
    <property type="component" value="Unassembled WGS sequence"/>
</dbReference>
<dbReference type="InterPro" id="IPR036020">
    <property type="entry name" value="WW_dom_sf"/>
</dbReference>
<organism evidence="2 3">
    <name type="scientific">Durusdinium trenchii</name>
    <dbReference type="NCBI Taxonomy" id="1381693"/>
    <lineage>
        <taxon>Eukaryota</taxon>
        <taxon>Sar</taxon>
        <taxon>Alveolata</taxon>
        <taxon>Dinophyceae</taxon>
        <taxon>Suessiales</taxon>
        <taxon>Symbiodiniaceae</taxon>
        <taxon>Durusdinium</taxon>
    </lineage>
</organism>
<dbReference type="SMART" id="SM00456">
    <property type="entry name" value="WW"/>
    <property type="match status" value="1"/>
</dbReference>
<gene>
    <name evidence="2" type="ORF">CCMP2556_LOCUS2944</name>
</gene>
<dbReference type="PROSITE" id="PS50020">
    <property type="entry name" value="WW_DOMAIN_2"/>
    <property type="match status" value="1"/>
</dbReference>
<accession>A0ABP0HS44</accession>
<dbReference type="InterPro" id="IPR053233">
    <property type="entry name" value="ABRA-related"/>
</dbReference>